<evidence type="ECO:0000313" key="3">
    <source>
        <dbReference type="Proteomes" id="UP000236333"/>
    </source>
</evidence>
<dbReference type="Pfam" id="PF03109">
    <property type="entry name" value="ABC1"/>
    <property type="match status" value="1"/>
</dbReference>
<feature type="domain" description="Protein kinase" evidence="1">
    <location>
        <begin position="1"/>
        <end position="227"/>
    </location>
</feature>
<gene>
    <name evidence="2" type="ORF">TSOC_002733</name>
</gene>
<evidence type="ECO:0000259" key="1">
    <source>
        <dbReference type="PROSITE" id="PS50011"/>
    </source>
</evidence>
<evidence type="ECO:0000313" key="2">
    <source>
        <dbReference type="EMBL" id="PNH10524.1"/>
    </source>
</evidence>
<dbReference type="InterPro" id="IPR004147">
    <property type="entry name" value="ABC1_dom"/>
</dbReference>
<dbReference type="SUPFAM" id="SSF56112">
    <property type="entry name" value="Protein kinase-like (PK-like)"/>
    <property type="match status" value="1"/>
</dbReference>
<dbReference type="AlphaFoldDB" id="A0A2J8ADC9"/>
<dbReference type="EMBL" id="PGGS01000053">
    <property type="protein sequence ID" value="PNH10524.1"/>
    <property type="molecule type" value="Genomic_DNA"/>
</dbReference>
<reference evidence="2 3" key="1">
    <citation type="journal article" date="2017" name="Mol. Biol. Evol.">
        <title>The 4-celled Tetrabaena socialis nuclear genome reveals the essential components for genetic control of cell number at the origin of multicellularity in the volvocine lineage.</title>
        <authorList>
            <person name="Featherston J."/>
            <person name="Arakaki Y."/>
            <person name="Hanschen E.R."/>
            <person name="Ferris P.J."/>
            <person name="Michod R.E."/>
            <person name="Olson B.J.S.C."/>
            <person name="Nozaki H."/>
            <person name="Durand P.M."/>
        </authorList>
    </citation>
    <scope>NUCLEOTIDE SEQUENCE [LARGE SCALE GENOMIC DNA]</scope>
    <source>
        <strain evidence="2 3">NIES-571</strain>
    </source>
</reference>
<dbReference type="PROSITE" id="PS50011">
    <property type="entry name" value="PROTEIN_KINASE_DOM"/>
    <property type="match status" value="1"/>
</dbReference>
<dbReference type="Gene3D" id="1.10.510.10">
    <property type="entry name" value="Transferase(Phosphotransferase) domain 1"/>
    <property type="match status" value="1"/>
</dbReference>
<organism evidence="2 3">
    <name type="scientific">Tetrabaena socialis</name>
    <dbReference type="NCBI Taxonomy" id="47790"/>
    <lineage>
        <taxon>Eukaryota</taxon>
        <taxon>Viridiplantae</taxon>
        <taxon>Chlorophyta</taxon>
        <taxon>core chlorophytes</taxon>
        <taxon>Chlorophyceae</taxon>
        <taxon>CS clade</taxon>
        <taxon>Chlamydomonadales</taxon>
        <taxon>Tetrabaenaceae</taxon>
        <taxon>Tetrabaena</taxon>
    </lineage>
</organism>
<sequence length="227" mass="26352">MRLQGPWQSIVKRCMSDASLVKMSAMYPPEIDLEGIDEWPNVLLKMQRAKDADPDEDYCHHLVTRKCPDISPRFLFGITIAGVRISFMEWLDNCASMYDLRKEKSPMLNNGMATAIQSCIKDMWLKAGVLHCDMHLNNVLVSRDTKKVYIIDYGMAMQIDDAMRDDLIQALENKRMRPANAFDKFCKDHALKVILRRGYNIDDMDDWNDDASFLRLLASTYCRRRTK</sequence>
<dbReference type="InterPro" id="IPR000719">
    <property type="entry name" value="Prot_kinase_dom"/>
</dbReference>
<dbReference type="OrthoDB" id="669224at2759"/>
<keyword evidence="3" id="KW-1185">Reference proteome</keyword>
<accession>A0A2J8ADC9</accession>
<dbReference type="Proteomes" id="UP000236333">
    <property type="component" value="Unassembled WGS sequence"/>
</dbReference>
<dbReference type="GO" id="GO:0004672">
    <property type="term" value="F:protein kinase activity"/>
    <property type="evidence" value="ECO:0007669"/>
    <property type="project" value="InterPro"/>
</dbReference>
<proteinExistence type="predicted"/>
<comment type="caution">
    <text evidence="2">The sequence shown here is derived from an EMBL/GenBank/DDBJ whole genome shotgun (WGS) entry which is preliminary data.</text>
</comment>
<protein>
    <recommendedName>
        <fullName evidence="1">Protein kinase domain-containing protein</fullName>
    </recommendedName>
</protein>
<dbReference type="InterPro" id="IPR011009">
    <property type="entry name" value="Kinase-like_dom_sf"/>
</dbReference>
<name>A0A2J8ADC9_9CHLO</name>
<dbReference type="GO" id="GO:0005524">
    <property type="term" value="F:ATP binding"/>
    <property type="evidence" value="ECO:0007669"/>
    <property type="project" value="InterPro"/>
</dbReference>